<feature type="compositionally biased region" description="Basic and acidic residues" evidence="3">
    <location>
        <begin position="1074"/>
        <end position="1086"/>
    </location>
</feature>
<dbReference type="Pfam" id="PF03398">
    <property type="entry name" value="Ist1"/>
    <property type="match status" value="1"/>
</dbReference>
<evidence type="ECO:0000256" key="2">
    <source>
        <dbReference type="SAM" id="Coils"/>
    </source>
</evidence>
<dbReference type="EMBL" id="CACTIH010000079">
    <property type="protein sequence ID" value="CAA2951711.1"/>
    <property type="molecule type" value="Genomic_DNA"/>
</dbReference>
<feature type="region of interest" description="Disordered" evidence="3">
    <location>
        <begin position="189"/>
        <end position="213"/>
    </location>
</feature>
<dbReference type="AlphaFoldDB" id="A0A8S0PH29"/>
<feature type="compositionally biased region" description="Polar residues" evidence="3">
    <location>
        <begin position="715"/>
        <end position="728"/>
    </location>
</feature>
<feature type="compositionally biased region" description="Basic and acidic residues" evidence="3">
    <location>
        <begin position="534"/>
        <end position="547"/>
    </location>
</feature>
<dbReference type="FunFam" id="1.20.1260.60:FF:000003">
    <property type="entry name" value="IST1-like protein isoform A"/>
    <property type="match status" value="1"/>
</dbReference>
<feature type="compositionally biased region" description="Basic and acidic residues" evidence="3">
    <location>
        <begin position="1165"/>
        <end position="1177"/>
    </location>
</feature>
<feature type="compositionally biased region" description="Polar residues" evidence="3">
    <location>
        <begin position="1087"/>
        <end position="1108"/>
    </location>
</feature>
<feature type="region of interest" description="Disordered" evidence="3">
    <location>
        <begin position="227"/>
        <end position="284"/>
    </location>
</feature>
<dbReference type="Gene3D" id="1.20.1260.60">
    <property type="entry name" value="Vacuolar protein sorting-associated protein Ist1"/>
    <property type="match status" value="1"/>
</dbReference>
<evidence type="ECO:0000256" key="3">
    <source>
        <dbReference type="SAM" id="MobiDB-lite"/>
    </source>
</evidence>
<feature type="region of interest" description="Disordered" evidence="3">
    <location>
        <begin position="488"/>
        <end position="560"/>
    </location>
</feature>
<gene>
    <name evidence="4" type="ORF">OLEA9_A007491</name>
</gene>
<feature type="compositionally biased region" description="Low complexity" evidence="3">
    <location>
        <begin position="1032"/>
        <end position="1047"/>
    </location>
</feature>
<feature type="coiled-coil region" evidence="2">
    <location>
        <begin position="31"/>
        <end position="58"/>
    </location>
</feature>
<feature type="compositionally biased region" description="Polar residues" evidence="3">
    <location>
        <begin position="1139"/>
        <end position="1148"/>
    </location>
</feature>
<comment type="similarity">
    <text evidence="1">Belongs to the IST1 family.</text>
</comment>
<dbReference type="InterPro" id="IPR042277">
    <property type="entry name" value="IST1-like"/>
</dbReference>
<accession>A0A8S0PH29</accession>
<dbReference type="InterPro" id="IPR005061">
    <property type="entry name" value="Ist1"/>
</dbReference>
<feature type="compositionally biased region" description="Polar residues" evidence="3">
    <location>
        <begin position="227"/>
        <end position="259"/>
    </location>
</feature>
<dbReference type="PANTHER" id="PTHR12161">
    <property type="entry name" value="IST1 FAMILY MEMBER"/>
    <property type="match status" value="1"/>
</dbReference>
<feature type="compositionally biased region" description="Polar residues" evidence="3">
    <location>
        <begin position="1178"/>
        <end position="1193"/>
    </location>
</feature>
<feature type="compositionally biased region" description="Basic and acidic residues" evidence="3">
    <location>
        <begin position="384"/>
        <end position="398"/>
    </location>
</feature>
<proteinExistence type="inferred from homology"/>
<keyword evidence="5" id="KW-1185">Reference proteome</keyword>
<evidence type="ECO:0000313" key="5">
    <source>
        <dbReference type="Proteomes" id="UP000594638"/>
    </source>
</evidence>
<protein>
    <submittedName>
        <fullName evidence="4">Spindle pole body</fullName>
    </submittedName>
</protein>
<feature type="compositionally biased region" description="Basic and acidic residues" evidence="3">
    <location>
        <begin position="702"/>
        <end position="714"/>
    </location>
</feature>
<dbReference type="Proteomes" id="UP000594638">
    <property type="component" value="Unassembled WGS sequence"/>
</dbReference>
<feature type="compositionally biased region" description="Basic and acidic residues" evidence="3">
    <location>
        <begin position="922"/>
        <end position="936"/>
    </location>
</feature>
<feature type="region of interest" description="Disordered" evidence="3">
    <location>
        <begin position="684"/>
        <end position="804"/>
    </location>
</feature>
<feature type="compositionally biased region" description="Basic and acidic residues" evidence="3">
    <location>
        <begin position="447"/>
        <end position="468"/>
    </location>
</feature>
<name>A0A8S0PH29_OLEEU</name>
<feature type="compositionally biased region" description="Polar residues" evidence="3">
    <location>
        <begin position="335"/>
        <end position="346"/>
    </location>
</feature>
<feature type="compositionally biased region" description="Polar residues" evidence="3">
    <location>
        <begin position="996"/>
        <end position="1009"/>
    </location>
</feature>
<dbReference type="GO" id="GO:0015031">
    <property type="term" value="P:protein transport"/>
    <property type="evidence" value="ECO:0007669"/>
    <property type="project" value="InterPro"/>
</dbReference>
<feature type="compositionally biased region" description="Acidic residues" evidence="3">
    <location>
        <begin position="937"/>
        <end position="947"/>
    </location>
</feature>
<reference evidence="4 5" key="1">
    <citation type="submission" date="2019-12" db="EMBL/GenBank/DDBJ databases">
        <authorList>
            <person name="Alioto T."/>
            <person name="Alioto T."/>
            <person name="Gomez Garrido J."/>
        </authorList>
    </citation>
    <scope>NUCLEOTIDE SEQUENCE [LARGE SCALE GENOMIC DNA]</scope>
</reference>
<dbReference type="OrthoDB" id="29853at2759"/>
<feature type="compositionally biased region" description="Basic and acidic residues" evidence="3">
    <location>
        <begin position="948"/>
        <end position="960"/>
    </location>
</feature>
<feature type="region of interest" description="Disordered" evidence="3">
    <location>
        <begin position="334"/>
        <end position="422"/>
    </location>
</feature>
<feature type="compositionally biased region" description="Polar residues" evidence="3">
    <location>
        <begin position="363"/>
        <end position="381"/>
    </location>
</feature>
<feature type="compositionally biased region" description="Basic and acidic residues" evidence="3">
    <location>
        <begin position="347"/>
        <end position="362"/>
    </location>
</feature>
<keyword evidence="2" id="KW-0175">Coiled coil</keyword>
<feature type="region of interest" description="Disordered" evidence="3">
    <location>
        <begin position="439"/>
        <end position="475"/>
    </location>
</feature>
<organism evidence="4 5">
    <name type="scientific">Olea europaea subsp. europaea</name>
    <dbReference type="NCBI Taxonomy" id="158383"/>
    <lineage>
        <taxon>Eukaryota</taxon>
        <taxon>Viridiplantae</taxon>
        <taxon>Streptophyta</taxon>
        <taxon>Embryophyta</taxon>
        <taxon>Tracheophyta</taxon>
        <taxon>Spermatophyta</taxon>
        <taxon>Magnoliopsida</taxon>
        <taxon>eudicotyledons</taxon>
        <taxon>Gunneridae</taxon>
        <taxon>Pentapetalae</taxon>
        <taxon>asterids</taxon>
        <taxon>lamiids</taxon>
        <taxon>Lamiales</taxon>
        <taxon>Oleaceae</taxon>
        <taxon>Oleeae</taxon>
        <taxon>Olea</taxon>
    </lineage>
</organism>
<feature type="compositionally biased region" description="Low complexity" evidence="3">
    <location>
        <begin position="260"/>
        <end position="270"/>
    </location>
</feature>
<evidence type="ECO:0000256" key="1">
    <source>
        <dbReference type="ARBA" id="ARBA00005536"/>
    </source>
</evidence>
<feature type="compositionally biased region" description="Polar residues" evidence="3">
    <location>
        <begin position="858"/>
        <end position="867"/>
    </location>
</feature>
<feature type="compositionally biased region" description="Basic and acidic residues" evidence="3">
    <location>
        <begin position="734"/>
        <end position="769"/>
    </location>
</feature>
<feature type="compositionally biased region" description="Polar residues" evidence="3">
    <location>
        <begin position="499"/>
        <end position="508"/>
    </location>
</feature>
<dbReference type="PANTHER" id="PTHR12161:SF13">
    <property type="entry name" value="REGULATOR OF VPS4 ACTIVITY IN THE MVB PATHWAY PROTEIN"/>
    <property type="match status" value="1"/>
</dbReference>
<feature type="compositionally biased region" description="Polar residues" evidence="3">
    <location>
        <begin position="770"/>
        <end position="786"/>
    </location>
</feature>
<comment type="caution">
    <text evidence="4">The sequence shown here is derived from an EMBL/GenBank/DDBJ whole genome shotgun (WGS) entry which is preliminary data.</text>
</comment>
<evidence type="ECO:0000313" key="4">
    <source>
        <dbReference type="EMBL" id="CAA2951711.1"/>
    </source>
</evidence>
<dbReference type="Gramene" id="OE9A007491T6">
    <property type="protein sequence ID" value="OE9A007491C6"/>
    <property type="gene ID" value="OE9A007491"/>
</dbReference>
<feature type="region of interest" description="Disordered" evidence="3">
    <location>
        <begin position="835"/>
        <end position="1204"/>
    </location>
</feature>
<sequence length="1219" mass="135742">MKKSKLLQNSKDMLSRSFNPAKCKTSLKLAASRLKLLKNKKEVQVRQMKRELAQLLESGNIQTARIRVEHVVREEKMMAAYDLIEIYCELVVARMPIIESQKNCPIDLKEAITSLVFASPRCGDVPELLDVRKHFTAKYGKEFTTAAIELRPECGVSRMLVEKLSAIAPDGQTKIKILSAIAEEHNVKWDPNSFGEKDGTPHNDLLSGPSTIENSSKMYAGAPLFEASQSQSPPVNNKTHSSPLNFSEQDPRSSVETQNSTSSQSFGVSSTINSEVRPPAVRDERVQSIHEDANAFSKQRWNMGFKDATSAAQAAAESAELASMAARAAAELSSQGRITRQYSTESHMSDVHISRHGPEKSTSKLSSENFPDYSANMSSGHSRLKNDAVDQVGHDDNLKTGAGRFSEDGYGSRKGFSQSASIRSKTSINDSLDHDIRVVEGYSQKNSVKEDDMDKMNMKKSNEGEASMKKQSVYDAESANGWHEKYENFPEERLRKQPSHISSTSHSRNFSDENIFANSEREHSIYDADSTNEWQEKSDNFHEERIRKQPGHISTDSHSSIFRDENIYANYEHQKFGYDAGEDPLVGIGKGRFDQGASQTSPHDLTSAVFDKSDSDSDDYGFNMGSNYDEQETEVHFSSSGKKSPKYSPIKQDAWNPRTSSIKFVENSTSSLFFTEDHTSPEFPDNFVPVTFDDSNGPYSDSDEHMDKFGHIGTKDSTYLPSIQNNIPKSVRPSFKEIRSEGKQRSLFSDDKVKSEEHMDGFDPDETKDSLNLPSRQNKSSQSVRSSFKEKGYSGNNRQQRAFLSDDEVNFEEVHGENNQGVKFDAVSPKIFSSRESFANQPSPGPEKFKLGSEDTGSELNLESGNGLNFGKLTGGFRHKGNIPPPYLKSRLDNPLSLKKIAEETVPVDAASPTVESSRLSTKLDYKKSMRGRDPQPDMDIDSSEEETSQKETSVHRQESYIHSSGNAVKKKSIFGPPVSVFGSYNSDSDEDIPKNSLNRKSYLQSGISRRTKASYPKTQPDSDSGKGRKVSTSSSTETPQESPSQTRNSDNRENLKQPTAAKVTSKPTSYPKTHLDSDSGIERKPSTSYNIETTQESRSQTKNSNTREILEHPTSAKVASKPMNLNFSRAYDRPTQAKPASTTMQESKISHKSSDIDQPSSSQPKKEATDSSENRKPTLSKTYSNNVDNAKQASHVHPKLPDYDTIAAKLLSLRQNRQ</sequence>